<reference evidence="1" key="2">
    <citation type="submission" date="2025-09" db="UniProtKB">
        <authorList>
            <consortium name="Ensembl"/>
        </authorList>
    </citation>
    <scope>IDENTIFICATION</scope>
</reference>
<proteinExistence type="predicted"/>
<reference evidence="1" key="1">
    <citation type="submission" date="2025-08" db="UniProtKB">
        <authorList>
            <consortium name="Ensembl"/>
        </authorList>
    </citation>
    <scope>IDENTIFICATION</scope>
</reference>
<organism evidence="1 2">
    <name type="scientific">Fundulus heteroclitus</name>
    <name type="common">Killifish</name>
    <name type="synonym">Mummichog</name>
    <dbReference type="NCBI Taxonomy" id="8078"/>
    <lineage>
        <taxon>Eukaryota</taxon>
        <taxon>Metazoa</taxon>
        <taxon>Chordata</taxon>
        <taxon>Craniata</taxon>
        <taxon>Vertebrata</taxon>
        <taxon>Euteleostomi</taxon>
        <taxon>Actinopterygii</taxon>
        <taxon>Neopterygii</taxon>
        <taxon>Teleostei</taxon>
        <taxon>Neoteleostei</taxon>
        <taxon>Acanthomorphata</taxon>
        <taxon>Ovalentaria</taxon>
        <taxon>Atherinomorphae</taxon>
        <taxon>Cyprinodontiformes</taxon>
        <taxon>Fundulidae</taxon>
        <taxon>Fundulus</taxon>
    </lineage>
</organism>
<name>A0A3Q2SN92_FUNHE</name>
<dbReference type="Ensembl" id="ENSFHET00000015890.1">
    <property type="protein sequence ID" value="ENSFHEP00000000213.1"/>
    <property type="gene ID" value="ENSFHEG00000023252.1"/>
</dbReference>
<dbReference type="Proteomes" id="UP000265000">
    <property type="component" value="Unplaced"/>
</dbReference>
<dbReference type="PANTHER" id="PTHR38564">
    <property type="entry name" value="SI:CH73-250A16.5-RELATED"/>
    <property type="match status" value="1"/>
</dbReference>
<evidence type="ECO:0000313" key="2">
    <source>
        <dbReference type="Proteomes" id="UP000265000"/>
    </source>
</evidence>
<accession>A0A3Q2SN92</accession>
<evidence type="ECO:0000313" key="1">
    <source>
        <dbReference type="Ensembl" id="ENSFHEP00000000213.1"/>
    </source>
</evidence>
<protein>
    <submittedName>
        <fullName evidence="1">Uncharacterized protein</fullName>
    </submittedName>
</protein>
<dbReference type="PANTHER" id="PTHR38564:SF2">
    <property type="entry name" value="WU:FC46H12 PRECURSOR"/>
    <property type="match status" value="1"/>
</dbReference>
<dbReference type="GeneTree" id="ENSGT01140000283386"/>
<sequence length="156" mass="18286">ATITVSNTYFGTPCRVVYESLVLQIKKWTKTSGCTAGDQRCLYKLQSASVHFITAKHTSPDKRFVEDINFRLVSYYFFMSCHVSAMSISETWYVIKDHGTNYCNLYNLIEGKIYLFQIYLQYFTQVNTPVTFWWIDYSSTGATLYHCTLYQHFETM</sequence>
<dbReference type="AlphaFoldDB" id="A0A3Q2SN92"/>
<keyword evidence="2" id="KW-1185">Reference proteome</keyword>